<reference evidence="1" key="1">
    <citation type="submission" date="2022-04" db="EMBL/GenBank/DDBJ databases">
        <title>Complete genome of Bacillus.</title>
        <authorList>
            <person name="Kong X."/>
            <person name="Hou M."/>
        </authorList>
    </citation>
    <scope>NUCLEOTIDE SEQUENCE</scope>
    <source>
        <strain evidence="1">A78.1</strain>
    </source>
</reference>
<dbReference type="Proteomes" id="UP000830837">
    <property type="component" value="Chromosome"/>
</dbReference>
<name>A0ACD3ZY59_9BACI</name>
<keyword evidence="2" id="KW-1185">Reference proteome</keyword>
<evidence type="ECO:0000313" key="1">
    <source>
        <dbReference type="EMBL" id="UPV78978.1"/>
    </source>
</evidence>
<accession>A0ACD3ZY59</accession>
<evidence type="ECO:0000313" key="2">
    <source>
        <dbReference type="Proteomes" id="UP000830837"/>
    </source>
</evidence>
<dbReference type="EMBL" id="CP096590">
    <property type="protein sequence ID" value="UPV78978.1"/>
    <property type="molecule type" value="Genomic_DNA"/>
</dbReference>
<gene>
    <name evidence="1" type="ORF">M0696_19630</name>
</gene>
<protein>
    <submittedName>
        <fullName evidence="1">Uncharacterized protein</fullName>
    </submittedName>
</protein>
<sequence length="243" mass="27999">MDRYSHIALAEGLLKVCDENTNMAYLSVIPLIDGEPSFLHRLHCHPLVKGKLLMDCALNVFGAKNCIPPKVSEDTYEFKRLNQEKEDLTNTFVAATNKNPKEMAFQAGYGALLSIISHSYFDTYNNAVQAFAPYESYCAGQYDMWSKVDYFNYRIKWYEQTAPEVRKKVLAEDFWNVKFTAEEMVKGLIHRIAALTQPQVKEESIKEVEKVLGVNNIPFNKEVERFYIQLENAVQKYLVESVQ</sequence>
<proteinExistence type="predicted"/>
<organism evidence="1 2">
    <name type="scientific">Bacillus rugosus</name>
    <dbReference type="NCBI Taxonomy" id="2715209"/>
    <lineage>
        <taxon>Bacteria</taxon>
        <taxon>Bacillati</taxon>
        <taxon>Bacillota</taxon>
        <taxon>Bacilli</taxon>
        <taxon>Bacillales</taxon>
        <taxon>Bacillaceae</taxon>
        <taxon>Bacillus</taxon>
    </lineage>
</organism>